<dbReference type="RefSeq" id="WP_203664347.1">
    <property type="nucleotide sequence ID" value="NZ_BAAAZM010000039.1"/>
</dbReference>
<evidence type="ECO:0000313" key="1">
    <source>
        <dbReference type="EMBL" id="GID15862.1"/>
    </source>
</evidence>
<proteinExistence type="predicted"/>
<dbReference type="Proteomes" id="UP000612808">
    <property type="component" value="Unassembled WGS sequence"/>
</dbReference>
<reference evidence="1" key="1">
    <citation type="submission" date="2021-01" db="EMBL/GenBank/DDBJ databases">
        <title>Whole genome shotgun sequence of Actinocatenispora rupis NBRC 107355.</title>
        <authorList>
            <person name="Komaki H."/>
            <person name="Tamura T."/>
        </authorList>
    </citation>
    <scope>NUCLEOTIDE SEQUENCE</scope>
    <source>
        <strain evidence="1">NBRC 107355</strain>
    </source>
</reference>
<accession>A0A8J3NG05</accession>
<organism evidence="1 2">
    <name type="scientific">Actinocatenispora rupis</name>
    <dbReference type="NCBI Taxonomy" id="519421"/>
    <lineage>
        <taxon>Bacteria</taxon>
        <taxon>Bacillati</taxon>
        <taxon>Actinomycetota</taxon>
        <taxon>Actinomycetes</taxon>
        <taxon>Micromonosporales</taxon>
        <taxon>Micromonosporaceae</taxon>
        <taxon>Actinocatenispora</taxon>
    </lineage>
</organism>
<name>A0A8J3NG05_9ACTN</name>
<sequence>MTSPATVADAADVLRTVVRDILSRLGVPAGTGSVTRDVSLSCDARSTRWEYSVRASTVDTVDPVGLLRAGYGPAGWRVVDRSSPREQAVQLSRDGYDLGVHVAGRTVVAGGSTPCFRA</sequence>
<dbReference type="AlphaFoldDB" id="A0A8J3NG05"/>
<evidence type="ECO:0000313" key="2">
    <source>
        <dbReference type="Proteomes" id="UP000612808"/>
    </source>
</evidence>
<keyword evidence="2" id="KW-1185">Reference proteome</keyword>
<protein>
    <submittedName>
        <fullName evidence="1">Uncharacterized protein</fullName>
    </submittedName>
</protein>
<dbReference type="EMBL" id="BOMB01000049">
    <property type="protein sequence ID" value="GID15862.1"/>
    <property type="molecule type" value="Genomic_DNA"/>
</dbReference>
<comment type="caution">
    <text evidence="1">The sequence shown here is derived from an EMBL/GenBank/DDBJ whole genome shotgun (WGS) entry which is preliminary data.</text>
</comment>
<gene>
    <name evidence="1" type="ORF">Aru02nite_67510</name>
</gene>